<protein>
    <recommendedName>
        <fullName evidence="1">Dipeptidase</fullName>
        <ecNumber evidence="1">3.4.-.-</ecNumber>
    </recommendedName>
</protein>
<comment type="similarity">
    <text evidence="1">Belongs to the peptidase C69 family.</text>
</comment>
<name>A0ABS2DQG0_9BURK</name>
<dbReference type="Gene3D" id="3.60.60.10">
    <property type="entry name" value="Penicillin V Acylase, Chain A"/>
    <property type="match status" value="1"/>
</dbReference>
<dbReference type="Proteomes" id="UP000715095">
    <property type="component" value="Unassembled WGS sequence"/>
</dbReference>
<keyword evidence="1" id="KW-0378">Hydrolase</keyword>
<accession>A0ABS2DQG0</accession>
<dbReference type="PANTHER" id="PTHR12994">
    <property type="entry name" value="SECERNIN"/>
    <property type="match status" value="1"/>
</dbReference>
<reference evidence="2 3" key="1">
    <citation type="journal article" date="2021" name="Sci. Rep.">
        <title>The distribution of antibiotic resistance genes in chicken gut microbiota commensals.</title>
        <authorList>
            <person name="Juricova H."/>
            <person name="Matiasovicova J."/>
            <person name="Kubasova T."/>
            <person name="Cejkova D."/>
            <person name="Rychlik I."/>
        </authorList>
    </citation>
    <scope>NUCLEOTIDE SEQUENCE [LARGE SCALE GENOMIC DNA]</scope>
    <source>
        <strain evidence="2 3">An829</strain>
    </source>
</reference>
<gene>
    <name evidence="2" type="ORF">H6A60_03595</name>
</gene>
<keyword evidence="1" id="KW-0224">Dipeptidase</keyword>
<proteinExistence type="inferred from homology"/>
<keyword evidence="3" id="KW-1185">Reference proteome</keyword>
<organism evidence="2 3">
    <name type="scientific">Sutterella massiliensis</name>
    <dbReference type="NCBI Taxonomy" id="1816689"/>
    <lineage>
        <taxon>Bacteria</taxon>
        <taxon>Pseudomonadati</taxon>
        <taxon>Pseudomonadota</taxon>
        <taxon>Betaproteobacteria</taxon>
        <taxon>Burkholderiales</taxon>
        <taxon>Sutterellaceae</taxon>
        <taxon>Sutterella</taxon>
    </lineage>
</organism>
<dbReference type="PANTHER" id="PTHR12994:SF17">
    <property type="entry name" value="LD30995P"/>
    <property type="match status" value="1"/>
</dbReference>
<comment type="catalytic activity">
    <reaction evidence="1">
        <text>an L-aminoacyl-L-amino acid + H2O = 2 an L-alpha-amino acid</text>
        <dbReference type="Rhea" id="RHEA:48940"/>
        <dbReference type="ChEBI" id="CHEBI:15377"/>
        <dbReference type="ChEBI" id="CHEBI:59869"/>
        <dbReference type="ChEBI" id="CHEBI:77460"/>
    </reaction>
</comment>
<evidence type="ECO:0000313" key="2">
    <source>
        <dbReference type="EMBL" id="MBM6703571.1"/>
    </source>
</evidence>
<dbReference type="Pfam" id="PF03577">
    <property type="entry name" value="Peptidase_C69"/>
    <property type="match status" value="1"/>
</dbReference>
<evidence type="ECO:0000313" key="3">
    <source>
        <dbReference type="Proteomes" id="UP000715095"/>
    </source>
</evidence>
<dbReference type="EMBL" id="JACJJC010000004">
    <property type="protein sequence ID" value="MBM6703571.1"/>
    <property type="molecule type" value="Genomic_DNA"/>
</dbReference>
<sequence length="581" mass="64060">MCTTIIVGKRASKTGRVIVGHNEDAGGRSLHQQFFCPGGKHAPGEVVSGEPGMAKVPQVPETLGVYWSNMLAPAPGSSFDQGFANEAGLVICSNAGGSAFDAESTDLTDGGVAFLLRRLMAERAKTAREAVEVARELLERYGYAGEARNYTVADRDEAWVINAVRGRRFVAKRVPDDCVMLISNALAIRTVDRSDTANVVASADLVEYAVAQGRYTPAHPSSFDDFDFARAYQSDDNRRNPEKSIRLREGWFAITGKYFEDELHYPEAMPPKAPMAVEDVIAILRTTAPETYRTRGDGRADAFHVSAIDISRSHTRESWVMALGERPLFNTLWRVSSYPDTGVYVPWFVLAKGDAANPIPEGYAWTTLEEAHKVQFAMKPEYLDFDYARHYYLNAVLGELVNFNRGLMAGVWPSREALESRFRIEVEATLENLTRSAMSDADCRTALANFTREAQRRADQRTAELLALLDTLDVRASRTEVPLSDTGEIELSITAEAGFDALAVDPETLLWSFGFTTAKASVNEPAKPVAVRIQDERTLVAAFRTSDLARFAPAGVLCDTYVRGFCAGRRFVGMVPIRFTA</sequence>
<keyword evidence="1" id="KW-0645">Protease</keyword>
<dbReference type="EC" id="3.4.-.-" evidence="1"/>
<dbReference type="RefSeq" id="WP_205102047.1">
    <property type="nucleotide sequence ID" value="NZ_JACJJC010000004.1"/>
</dbReference>
<comment type="caution">
    <text evidence="2">The sequence shown here is derived from an EMBL/GenBank/DDBJ whole genome shotgun (WGS) entry which is preliminary data.</text>
</comment>
<evidence type="ECO:0000256" key="1">
    <source>
        <dbReference type="RuleBase" id="RU364089"/>
    </source>
</evidence>
<dbReference type="InterPro" id="IPR005322">
    <property type="entry name" value="Peptidase_C69"/>
</dbReference>